<keyword evidence="4" id="KW-1185">Reference proteome</keyword>
<dbReference type="InterPro" id="IPR058411">
    <property type="entry name" value="DUF8098"/>
</dbReference>
<evidence type="ECO:0000259" key="2">
    <source>
        <dbReference type="Pfam" id="PF26400"/>
    </source>
</evidence>
<evidence type="ECO:0000256" key="1">
    <source>
        <dbReference type="SAM" id="MobiDB-lite"/>
    </source>
</evidence>
<feature type="compositionally biased region" description="Polar residues" evidence="1">
    <location>
        <begin position="306"/>
        <end position="319"/>
    </location>
</feature>
<proteinExistence type="predicted"/>
<reference evidence="3 4" key="1">
    <citation type="journal article" date="2019" name="Int. J. Syst. Evol. Microbiol.">
        <title>The Global Catalogue of Microorganisms (GCM) 10K type strain sequencing project: providing services to taxonomists for standard genome sequencing and annotation.</title>
        <authorList>
            <consortium name="The Broad Institute Genomics Platform"/>
            <consortium name="The Broad Institute Genome Sequencing Center for Infectious Disease"/>
            <person name="Wu L."/>
            <person name="Ma J."/>
        </authorList>
    </citation>
    <scope>NUCLEOTIDE SEQUENCE [LARGE SCALE GENOMIC DNA]</scope>
    <source>
        <strain evidence="3 4">CGMCC 1.12124</strain>
    </source>
</reference>
<organism evidence="3 4">
    <name type="scientific">Halorubrum rubrum</name>
    <dbReference type="NCBI Taxonomy" id="1126240"/>
    <lineage>
        <taxon>Archaea</taxon>
        <taxon>Methanobacteriati</taxon>
        <taxon>Methanobacteriota</taxon>
        <taxon>Stenosarchaea group</taxon>
        <taxon>Halobacteria</taxon>
        <taxon>Halobacteriales</taxon>
        <taxon>Haloferacaceae</taxon>
        <taxon>Halorubrum</taxon>
    </lineage>
</organism>
<name>A0ABD5R0P1_9EURY</name>
<dbReference type="RefSeq" id="WP_256412149.1">
    <property type="nucleotide sequence ID" value="NZ_JANHDM010000008.1"/>
</dbReference>
<sequence length="328" mass="37835">MEIPIQISDKESTSVELLKRSLETALHKEGVELTIPSEYTGVRGFYPDNIKIKKIAYSAIKAFDLPIVRTWYKYGQFEPYDRLRPKSLNVQASSKKAYVPSPEKVAVTEEDLIDHLLGLDLRETFNKDIFTFLTDNYEEWNPEPYTGIYLASTNIIEVLEQIEHLSQEEFINNIGSNYDQFKDSSIDLQYQIRQNDQIEDDIGSHVREYLTLLDESLMKIEERSELTEDEVDTIRQSRVVYHEYVLPWIGMTISLDRAEGPGDSLESFNRSGQNILNADKPSWKTQLKGWNTSLKEHNLRADYETVRSTSPEATNSIKSLQDAAFRSS</sequence>
<evidence type="ECO:0000313" key="3">
    <source>
        <dbReference type="EMBL" id="MFC5278523.1"/>
    </source>
</evidence>
<feature type="domain" description="DUF8098" evidence="2">
    <location>
        <begin position="99"/>
        <end position="322"/>
    </location>
</feature>
<dbReference type="Proteomes" id="UP001596118">
    <property type="component" value="Unassembled WGS sequence"/>
</dbReference>
<dbReference type="AlphaFoldDB" id="A0ABD5R0P1"/>
<gene>
    <name evidence="3" type="ORF">ACFPM1_07105</name>
</gene>
<dbReference type="EMBL" id="JBHSKY010000007">
    <property type="protein sequence ID" value="MFC5278523.1"/>
    <property type="molecule type" value="Genomic_DNA"/>
</dbReference>
<feature type="region of interest" description="Disordered" evidence="1">
    <location>
        <begin position="305"/>
        <end position="328"/>
    </location>
</feature>
<protein>
    <recommendedName>
        <fullName evidence="2">DUF8098 domain-containing protein</fullName>
    </recommendedName>
</protein>
<dbReference type="Pfam" id="PF26400">
    <property type="entry name" value="DUF8098"/>
    <property type="match status" value="1"/>
</dbReference>
<accession>A0ABD5R0P1</accession>
<evidence type="ECO:0000313" key="4">
    <source>
        <dbReference type="Proteomes" id="UP001596118"/>
    </source>
</evidence>
<comment type="caution">
    <text evidence="3">The sequence shown here is derived from an EMBL/GenBank/DDBJ whole genome shotgun (WGS) entry which is preliminary data.</text>
</comment>